<evidence type="ECO:0000313" key="3">
    <source>
        <dbReference type="Proteomes" id="UP000559404"/>
    </source>
</evidence>
<dbReference type="EMBL" id="JACEON010000022">
    <property type="protein sequence ID" value="MBA4613656.1"/>
    <property type="molecule type" value="Genomic_DNA"/>
</dbReference>
<evidence type="ECO:0000259" key="1">
    <source>
        <dbReference type="SMART" id="SM00834"/>
    </source>
</evidence>
<organism evidence="2 3">
    <name type="scientific">Stappia taiwanensis</name>
    <dbReference type="NCBI Taxonomy" id="992267"/>
    <lineage>
        <taxon>Bacteria</taxon>
        <taxon>Pseudomonadati</taxon>
        <taxon>Pseudomonadota</taxon>
        <taxon>Alphaproteobacteria</taxon>
        <taxon>Hyphomicrobiales</taxon>
        <taxon>Stappiaceae</taxon>
        <taxon>Stappia</taxon>
    </lineage>
</organism>
<gene>
    <name evidence="2" type="ORF">H1W37_18515</name>
</gene>
<proteinExistence type="predicted"/>
<dbReference type="AlphaFoldDB" id="A0A838XYY5"/>
<feature type="domain" description="Putative regulatory protein FmdB zinc ribbon" evidence="1">
    <location>
        <begin position="1"/>
        <end position="41"/>
    </location>
</feature>
<evidence type="ECO:0000313" key="2">
    <source>
        <dbReference type="EMBL" id="MBA4613656.1"/>
    </source>
</evidence>
<dbReference type="SMART" id="SM00834">
    <property type="entry name" value="CxxC_CXXC_SSSS"/>
    <property type="match status" value="1"/>
</dbReference>
<comment type="caution">
    <text evidence="2">The sequence shown here is derived from an EMBL/GenBank/DDBJ whole genome shotgun (WGS) entry which is preliminary data.</text>
</comment>
<reference evidence="2 3" key="2">
    <citation type="submission" date="2020-08" db="EMBL/GenBank/DDBJ databases">
        <title>Stappia taiwanensis sp. nov., isolated from a coastal thermal spring.</title>
        <authorList>
            <person name="Kampfer P."/>
        </authorList>
    </citation>
    <scope>NUCLEOTIDE SEQUENCE [LARGE SCALE GENOMIC DNA]</scope>
    <source>
        <strain evidence="2 3">DSM 23284</strain>
    </source>
</reference>
<dbReference type="NCBIfam" id="TIGR02605">
    <property type="entry name" value="CxxC_CxxC_SSSS"/>
    <property type="match status" value="1"/>
</dbReference>
<dbReference type="Pfam" id="PF09723">
    <property type="entry name" value="Zn_ribbon_8"/>
    <property type="match status" value="1"/>
</dbReference>
<protein>
    <submittedName>
        <fullName evidence="2">Zinc ribbon domain-containing protein</fullName>
    </submittedName>
</protein>
<keyword evidence="3" id="KW-1185">Reference proteome</keyword>
<name>A0A838XYY5_9HYPH</name>
<dbReference type="InterPro" id="IPR013429">
    <property type="entry name" value="Regulatory_FmdB_Zinc_ribbon"/>
</dbReference>
<dbReference type="RefSeq" id="WP_181761856.1">
    <property type="nucleotide sequence ID" value="NZ_BMCR01000001.1"/>
</dbReference>
<accession>A0A838XYY5</accession>
<sequence>MPLYNYICEECGPFDSWESMSNAANACACPACSEPSARDVAAPRLNLMNTTLRRAHTRSEKSGSEPKVVKRSHLAGCGCALCKVGPQKPTPTRHKWMIGH</sequence>
<reference evidence="2 3" key="1">
    <citation type="submission" date="2020-07" db="EMBL/GenBank/DDBJ databases">
        <authorList>
            <person name="Li M."/>
        </authorList>
    </citation>
    <scope>NUCLEOTIDE SEQUENCE [LARGE SCALE GENOMIC DNA]</scope>
    <source>
        <strain evidence="2 3">DSM 23284</strain>
    </source>
</reference>
<dbReference type="Proteomes" id="UP000559404">
    <property type="component" value="Unassembled WGS sequence"/>
</dbReference>